<dbReference type="PANTHER" id="PTHR44269">
    <property type="entry name" value="DEHYDROGENASE/REDUCTASE SDR FAMILY MEMBER 7-RELATED"/>
    <property type="match status" value="1"/>
</dbReference>
<dbReference type="InterPro" id="IPR036291">
    <property type="entry name" value="NAD(P)-bd_dom_sf"/>
</dbReference>
<reference evidence="4" key="1">
    <citation type="submission" date="2025-08" db="UniProtKB">
        <authorList>
            <consortium name="RefSeq"/>
        </authorList>
    </citation>
    <scope>IDENTIFICATION</scope>
    <source>
        <tissue evidence="4">Tentacle</tissue>
    </source>
</reference>
<evidence type="ECO:0000256" key="1">
    <source>
        <dbReference type="ARBA" id="ARBA00023002"/>
    </source>
</evidence>
<gene>
    <name evidence="4" type="primary">LOC116303583</name>
</gene>
<dbReference type="InterPro" id="IPR020904">
    <property type="entry name" value="Sc_DH/Rdtase_CS"/>
</dbReference>
<dbReference type="PRINTS" id="PR00081">
    <property type="entry name" value="GDHRDH"/>
</dbReference>
<dbReference type="Pfam" id="PF00106">
    <property type="entry name" value="adh_short"/>
    <property type="match status" value="1"/>
</dbReference>
<dbReference type="InterPro" id="IPR053011">
    <property type="entry name" value="SDR_family_member_7"/>
</dbReference>
<dbReference type="PRINTS" id="PR00080">
    <property type="entry name" value="SDRFAMILY"/>
</dbReference>
<evidence type="ECO:0000313" key="4">
    <source>
        <dbReference type="RefSeq" id="XP_031569011.1"/>
    </source>
</evidence>
<dbReference type="InParanoid" id="A0A6P8IPN0"/>
<organism evidence="3 4">
    <name type="scientific">Actinia tenebrosa</name>
    <name type="common">Australian red waratah sea anemone</name>
    <dbReference type="NCBI Taxonomy" id="6105"/>
    <lineage>
        <taxon>Eukaryota</taxon>
        <taxon>Metazoa</taxon>
        <taxon>Cnidaria</taxon>
        <taxon>Anthozoa</taxon>
        <taxon>Hexacorallia</taxon>
        <taxon>Actiniaria</taxon>
        <taxon>Actiniidae</taxon>
        <taxon>Actinia</taxon>
    </lineage>
</organism>
<evidence type="ECO:0000313" key="3">
    <source>
        <dbReference type="Proteomes" id="UP000515163"/>
    </source>
</evidence>
<feature type="non-terminal residue" evidence="4">
    <location>
        <position position="1"/>
    </location>
</feature>
<proteinExistence type="inferred from homology"/>
<dbReference type="Gene3D" id="3.40.50.720">
    <property type="entry name" value="NAD(P)-binding Rossmann-like Domain"/>
    <property type="match status" value="1"/>
</dbReference>
<keyword evidence="1" id="KW-0560">Oxidoreductase</keyword>
<dbReference type="RefSeq" id="XP_031569011.1">
    <property type="nucleotide sequence ID" value="XM_031713151.1"/>
</dbReference>
<evidence type="ECO:0000256" key="2">
    <source>
        <dbReference type="RuleBase" id="RU000363"/>
    </source>
</evidence>
<keyword evidence="3" id="KW-1185">Reference proteome</keyword>
<dbReference type="AlphaFoldDB" id="A0A6P8IPN0"/>
<dbReference type="OrthoDB" id="1933717at2759"/>
<dbReference type="PROSITE" id="PS00061">
    <property type="entry name" value="ADH_SHORT"/>
    <property type="match status" value="1"/>
</dbReference>
<comment type="similarity">
    <text evidence="2">Belongs to the short-chain dehydrogenases/reductases (SDR) family.</text>
</comment>
<dbReference type="KEGG" id="aten:116303583"/>
<dbReference type="InterPro" id="IPR002347">
    <property type="entry name" value="SDR_fam"/>
</dbReference>
<dbReference type="SUPFAM" id="SSF51735">
    <property type="entry name" value="NAD(P)-binding Rossmann-fold domains"/>
    <property type="match status" value="1"/>
</dbReference>
<name>A0A6P8IPN0_ACTTE</name>
<protein>
    <submittedName>
        <fullName evidence="4">Dehydrogenase/reductase SDR family member 7-like</fullName>
    </submittedName>
</protein>
<dbReference type="Proteomes" id="UP000515163">
    <property type="component" value="Unplaced"/>
</dbReference>
<sequence>LHRIGVAIEKYPLFNKEKDALILPLDLTKFSTHTQLTSQVIQRFGKIDILVNNGGVSQTFAVEEGPLEVEKNLLDINLLGTISLTKAVLPHMLERRAGQIVVVSSVFGKFGFPRLAAYSASKFGLQGYFNTLRFETVKRNIKVLTVLFGPVLTDVLGNRLTNTVNLTYKETDEYKQSRDTFAQIKFMTAQRSAKLMVVTMANDLTEVWPSTQPSLISIYMAQYMPSIHLRVFEKILDKLT</sequence>
<dbReference type="GO" id="GO:0016491">
    <property type="term" value="F:oxidoreductase activity"/>
    <property type="evidence" value="ECO:0007669"/>
    <property type="project" value="UniProtKB-KW"/>
</dbReference>
<accession>A0A6P8IPN0</accession>
<dbReference type="PANTHER" id="PTHR44269:SF1">
    <property type="entry name" value="DEHYDROGENASE_REDUCTASE SDR FAMILY MEMBER 7"/>
    <property type="match status" value="1"/>
</dbReference>
<dbReference type="GeneID" id="116303583"/>